<reference evidence="3" key="1">
    <citation type="journal article" date="2017" name="Nat. Ecol. Evol.">
        <title>Genome expansion and lineage-specific genetic innovations in the forest pathogenic fungi Armillaria.</title>
        <authorList>
            <person name="Sipos G."/>
            <person name="Prasanna A.N."/>
            <person name="Walter M.C."/>
            <person name="O'Connor E."/>
            <person name="Balint B."/>
            <person name="Krizsan K."/>
            <person name="Kiss B."/>
            <person name="Hess J."/>
            <person name="Varga T."/>
            <person name="Slot J."/>
            <person name="Riley R."/>
            <person name="Boka B."/>
            <person name="Rigling D."/>
            <person name="Barry K."/>
            <person name="Lee J."/>
            <person name="Mihaltcheva S."/>
            <person name="LaButti K."/>
            <person name="Lipzen A."/>
            <person name="Waldron R."/>
            <person name="Moloney N.M."/>
            <person name="Sperisen C."/>
            <person name="Kredics L."/>
            <person name="Vagvoelgyi C."/>
            <person name="Patrignani A."/>
            <person name="Fitzpatrick D."/>
            <person name="Nagy I."/>
            <person name="Doyle S."/>
            <person name="Anderson J.B."/>
            <person name="Grigoriev I.V."/>
            <person name="Gueldener U."/>
            <person name="Muensterkoetter M."/>
            <person name="Nagy L.G."/>
        </authorList>
    </citation>
    <scope>NUCLEOTIDE SEQUENCE [LARGE SCALE GENOMIC DNA]</scope>
    <source>
        <strain evidence="3">Ar21-2</strain>
    </source>
</reference>
<feature type="region of interest" description="Disordered" evidence="1">
    <location>
        <begin position="25"/>
        <end position="82"/>
    </location>
</feature>
<dbReference type="STRING" id="47427.A0A2H3CFK9"/>
<dbReference type="Proteomes" id="UP000217790">
    <property type="component" value="Unassembled WGS sequence"/>
</dbReference>
<sequence length="235" mass="26410">MPVKGSVPIIVDGPNIEEPADVVQQADIPSDPPSSYPIHVDGVLPRTDIRETDTSEDSDFESVSDTSESESEFDFDGDNEQNVDDNAVQIEDGEDVVLGDEEIIVEVNQSGQLVQRGSRVSDYVLRGLALKHLSLWEYTARVKKERVTNLYKRTKVNAREDIDNAVEDEEDMNLPVKSIMEGDWTSTDAMLDDRCRKRPKFNFDAAHTDYRTHFQMVTLPVDRRVPVPLGPGIPH</sequence>
<evidence type="ECO:0000313" key="2">
    <source>
        <dbReference type="EMBL" id="PBK81879.1"/>
    </source>
</evidence>
<dbReference type="InParanoid" id="A0A2H3CFK9"/>
<protein>
    <submittedName>
        <fullName evidence="2">Uncharacterized protein</fullName>
    </submittedName>
</protein>
<evidence type="ECO:0000313" key="3">
    <source>
        <dbReference type="Proteomes" id="UP000217790"/>
    </source>
</evidence>
<evidence type="ECO:0000256" key="1">
    <source>
        <dbReference type="SAM" id="MobiDB-lite"/>
    </source>
</evidence>
<gene>
    <name evidence="2" type="ORF">ARMGADRAFT_1090938</name>
</gene>
<dbReference type="EMBL" id="KZ293724">
    <property type="protein sequence ID" value="PBK81879.1"/>
    <property type="molecule type" value="Genomic_DNA"/>
</dbReference>
<accession>A0A2H3CFK9</accession>
<dbReference type="AlphaFoldDB" id="A0A2H3CFK9"/>
<keyword evidence="3" id="KW-1185">Reference proteome</keyword>
<organism evidence="2 3">
    <name type="scientific">Armillaria gallica</name>
    <name type="common">Bulbous honey fungus</name>
    <name type="synonym">Armillaria bulbosa</name>
    <dbReference type="NCBI Taxonomy" id="47427"/>
    <lineage>
        <taxon>Eukaryota</taxon>
        <taxon>Fungi</taxon>
        <taxon>Dikarya</taxon>
        <taxon>Basidiomycota</taxon>
        <taxon>Agaricomycotina</taxon>
        <taxon>Agaricomycetes</taxon>
        <taxon>Agaricomycetidae</taxon>
        <taxon>Agaricales</taxon>
        <taxon>Marasmiineae</taxon>
        <taxon>Physalacriaceae</taxon>
        <taxon>Armillaria</taxon>
    </lineage>
</organism>
<proteinExistence type="predicted"/>
<feature type="compositionally biased region" description="Acidic residues" evidence="1">
    <location>
        <begin position="54"/>
        <end position="82"/>
    </location>
</feature>
<name>A0A2H3CFK9_ARMGA</name>